<dbReference type="InterPro" id="IPR008928">
    <property type="entry name" value="6-hairpin_glycosidase_sf"/>
</dbReference>
<dbReference type="SUPFAM" id="SSF48208">
    <property type="entry name" value="Six-hairpin glycosidases"/>
    <property type="match status" value="1"/>
</dbReference>
<comment type="caution">
    <text evidence="1">The sequence shown here is derived from an EMBL/GenBank/DDBJ whole genome shotgun (WGS) entry which is preliminary data.</text>
</comment>
<accession>A0A1F6CCN4</accession>
<dbReference type="Proteomes" id="UP000178606">
    <property type="component" value="Unassembled WGS sequence"/>
</dbReference>
<evidence type="ECO:0008006" key="3">
    <source>
        <dbReference type="Google" id="ProtNLM"/>
    </source>
</evidence>
<organism evidence="1 2">
    <name type="scientific">Handelsmanbacteria sp. (strain RIFCSPLOWO2_12_FULL_64_10)</name>
    <dbReference type="NCBI Taxonomy" id="1817868"/>
    <lineage>
        <taxon>Bacteria</taxon>
        <taxon>Candidatus Handelsmaniibacteriota</taxon>
    </lineage>
</organism>
<proteinExistence type="predicted"/>
<evidence type="ECO:0000313" key="2">
    <source>
        <dbReference type="Proteomes" id="UP000178606"/>
    </source>
</evidence>
<evidence type="ECO:0000313" key="1">
    <source>
        <dbReference type="EMBL" id="OGG46956.1"/>
    </source>
</evidence>
<gene>
    <name evidence="1" type="ORF">A3F84_20955</name>
</gene>
<protein>
    <recommendedName>
        <fullName evidence="3">Squalene cyclase C-terminal domain-containing protein</fullName>
    </recommendedName>
</protein>
<dbReference type="AlphaFoldDB" id="A0A1F6CCN4"/>
<sequence length="346" mass="38154">MLAALDWLCRAQDATGCGGVSYAYGLKRGWHPPYPETTGYLIPTFYAAADHLDESLYADRAGRMAEWLIGLQMPSGAYSGGTVDEPPRPEVFNTGMILFGLIEAYRRTGQEVYREAAARAGAWLVGVQDADGAWRRHSFGDIPHTYHTRVAWALLDLHGVAPEAAVREAAVRNLGWASGQQQPNGWLALCAFDRASLPFTHTLVYALRGFLECGSILGDEDLVARARGPAEALMRRFEADGFLWGTYDASWQTRDRYACLTGCAQFAHLYLRLFEIGGDGRFLNAALRMNGLVKSTQDLASRNPGIRGGVKGSQPLWGAYLPFRYPNWAAKFFADALMLEEKVMGT</sequence>
<name>A0A1F6CCN4_HANXR</name>
<dbReference type="EMBL" id="MFKF01000279">
    <property type="protein sequence ID" value="OGG46956.1"/>
    <property type="molecule type" value="Genomic_DNA"/>
</dbReference>
<dbReference type="Gene3D" id="1.50.10.20">
    <property type="match status" value="1"/>
</dbReference>
<reference evidence="1 2" key="1">
    <citation type="journal article" date="2016" name="Nat. Commun.">
        <title>Thousands of microbial genomes shed light on interconnected biogeochemical processes in an aquifer system.</title>
        <authorList>
            <person name="Anantharaman K."/>
            <person name="Brown C.T."/>
            <person name="Hug L.A."/>
            <person name="Sharon I."/>
            <person name="Castelle C.J."/>
            <person name="Probst A.J."/>
            <person name="Thomas B.C."/>
            <person name="Singh A."/>
            <person name="Wilkins M.J."/>
            <person name="Karaoz U."/>
            <person name="Brodie E.L."/>
            <person name="Williams K.H."/>
            <person name="Hubbard S.S."/>
            <person name="Banfield J.F."/>
        </authorList>
    </citation>
    <scope>NUCLEOTIDE SEQUENCE [LARGE SCALE GENOMIC DNA]</scope>
    <source>
        <strain evidence="2">RIFCSPLOWO2_12_FULL_64_10</strain>
    </source>
</reference>
<dbReference type="GO" id="GO:0005975">
    <property type="term" value="P:carbohydrate metabolic process"/>
    <property type="evidence" value="ECO:0007669"/>
    <property type="project" value="InterPro"/>
</dbReference>